<keyword evidence="1" id="KW-0732">Signal</keyword>
<feature type="signal peptide" evidence="1">
    <location>
        <begin position="1"/>
        <end position="27"/>
    </location>
</feature>
<evidence type="ECO:0000313" key="2">
    <source>
        <dbReference type="EMBL" id="RXS57637.1"/>
    </source>
</evidence>
<accession>A0A4Q1QRM2</accession>
<dbReference type="EMBL" id="SDIF01000207">
    <property type="protein sequence ID" value="RXS57637.1"/>
    <property type="molecule type" value="Genomic_DNA"/>
</dbReference>
<feature type="chain" id="PRO_5020617322" evidence="1">
    <location>
        <begin position="28"/>
        <end position="119"/>
    </location>
</feature>
<name>A0A4Q1QRM2_9ACTN</name>
<sequence>MKTVRRYATIAGFASAAVLALGVPAQAAQGTWKVGIPDCKIYEQVQLRDGHDHMRWYTTGGSKWCEAWIFDQKDNSTRGRHVVDTGGSYYSGWYYDGPGHMMQVCGRNGEGQMECGRVN</sequence>
<dbReference type="AlphaFoldDB" id="A0A4Q1QRM2"/>
<reference evidence="2 3" key="1">
    <citation type="submission" date="2019-01" db="EMBL/GenBank/DDBJ databases">
        <title>Draft genome sequences of the type strain Streptomyces sioyaensis DSM 40032 and its novel strain, TM32, a thermotolerant antibiotics-producing actinobacterium.</title>
        <authorList>
            <person name="Nakaew N."/>
            <person name="Lumyong S."/>
            <person name="Sloan W.T."/>
            <person name="Sungthong R."/>
        </authorList>
    </citation>
    <scope>NUCLEOTIDE SEQUENCE [LARGE SCALE GENOMIC DNA]</scope>
    <source>
        <strain evidence="2 3">DSM 40032</strain>
    </source>
</reference>
<keyword evidence="3" id="KW-1185">Reference proteome</keyword>
<gene>
    <name evidence="2" type="ORF">EST54_32645</name>
</gene>
<evidence type="ECO:0000256" key="1">
    <source>
        <dbReference type="SAM" id="SignalP"/>
    </source>
</evidence>
<dbReference type="GeneID" id="95782631"/>
<dbReference type="RefSeq" id="WP_129251299.1">
    <property type="nucleotide sequence ID" value="NZ_JABZEL010000009.1"/>
</dbReference>
<organism evidence="2 3">
    <name type="scientific">Streptomyces sioyaensis</name>
    <dbReference type="NCBI Taxonomy" id="67364"/>
    <lineage>
        <taxon>Bacteria</taxon>
        <taxon>Bacillati</taxon>
        <taxon>Actinomycetota</taxon>
        <taxon>Actinomycetes</taxon>
        <taxon>Kitasatosporales</taxon>
        <taxon>Streptomycetaceae</taxon>
        <taxon>Streptomyces</taxon>
    </lineage>
</organism>
<dbReference type="Proteomes" id="UP000289482">
    <property type="component" value="Unassembled WGS sequence"/>
</dbReference>
<protein>
    <submittedName>
        <fullName evidence="2">Uncharacterized protein</fullName>
    </submittedName>
</protein>
<evidence type="ECO:0000313" key="3">
    <source>
        <dbReference type="Proteomes" id="UP000289482"/>
    </source>
</evidence>
<comment type="caution">
    <text evidence="2">The sequence shown here is derived from an EMBL/GenBank/DDBJ whole genome shotgun (WGS) entry which is preliminary data.</text>
</comment>
<proteinExistence type="predicted"/>